<dbReference type="Gene3D" id="3.55.50.30">
    <property type="match status" value="1"/>
</dbReference>
<dbReference type="EMBL" id="AP025316">
    <property type="protein sequence ID" value="BDD11813.1"/>
    <property type="molecule type" value="Genomic_DNA"/>
</dbReference>
<protein>
    <submittedName>
        <fullName evidence="4">Anti-sigma factor</fullName>
    </submittedName>
</protein>
<sequence length="335" mass="38398">MEYALLMRPDNDILYRYLTGDLDEAEKIQILEWLQDEDNFRDFQELRTQWMQTGLAMVDTDDFAPQISKVLAKTTRKKPTRTRKLSDTWVRIGRVAAVIAVVAGLSLFWKFYDQKPAFQEITYSTTYGQIKHITLEDGTAVTLNAKSKLSVLDMGQVRKVQLEGEGYFKVNSDPEHPFKVITPELSLVVTGTVFNVKAYPEDKAINTTLLEGKLSVKPQDKKEKGIVLKPGQNANYVKEFDFLSVEPANFRTATTWMENKISFRNETLEQIANSLGRWYNAEIILDEHSLDKGRYTGVILKNKPLEQSLIVISQIADCRYKIVNKDSGNMTVRFY</sequence>
<dbReference type="InterPro" id="IPR012373">
    <property type="entry name" value="Ferrdict_sens_TM"/>
</dbReference>
<evidence type="ECO:0000256" key="1">
    <source>
        <dbReference type="SAM" id="Phobius"/>
    </source>
</evidence>
<dbReference type="PIRSF" id="PIRSF018266">
    <property type="entry name" value="FecR"/>
    <property type="match status" value="1"/>
</dbReference>
<proteinExistence type="predicted"/>
<name>A0AAU9D727_9BACT</name>
<keyword evidence="1" id="KW-1133">Transmembrane helix</keyword>
<organism evidence="4 5">
    <name type="scientific">Fulvitalea axinellae</name>
    <dbReference type="NCBI Taxonomy" id="1182444"/>
    <lineage>
        <taxon>Bacteria</taxon>
        <taxon>Pseudomonadati</taxon>
        <taxon>Bacteroidota</taxon>
        <taxon>Cytophagia</taxon>
        <taxon>Cytophagales</taxon>
        <taxon>Persicobacteraceae</taxon>
        <taxon>Fulvitalea</taxon>
    </lineage>
</organism>
<dbReference type="AlphaFoldDB" id="A0AAU9D727"/>
<dbReference type="PANTHER" id="PTHR30273:SF2">
    <property type="entry name" value="PROTEIN FECR"/>
    <property type="match status" value="1"/>
</dbReference>
<keyword evidence="1" id="KW-0472">Membrane</keyword>
<dbReference type="KEGG" id="fax:FUAX_42450"/>
<dbReference type="Pfam" id="PF04773">
    <property type="entry name" value="FecR"/>
    <property type="match status" value="1"/>
</dbReference>
<evidence type="ECO:0000259" key="2">
    <source>
        <dbReference type="Pfam" id="PF04773"/>
    </source>
</evidence>
<keyword evidence="4" id="KW-0614">Plasmid</keyword>
<accession>A0AAU9D727</accession>
<dbReference type="Pfam" id="PF16344">
    <property type="entry name" value="FecR_C"/>
    <property type="match status" value="1"/>
</dbReference>
<evidence type="ECO:0000313" key="5">
    <source>
        <dbReference type="Proteomes" id="UP001348817"/>
    </source>
</evidence>
<dbReference type="RefSeq" id="WP_338395212.1">
    <property type="nucleotide sequence ID" value="NZ_AP025316.1"/>
</dbReference>
<feature type="transmembrane region" description="Helical" evidence="1">
    <location>
        <begin position="92"/>
        <end position="112"/>
    </location>
</feature>
<reference evidence="4 5" key="1">
    <citation type="submission" date="2021-12" db="EMBL/GenBank/DDBJ databases">
        <title>Genome sequencing of bacteria with rrn-lacking chromosome and rrn-plasmid.</title>
        <authorList>
            <person name="Anda M."/>
            <person name="Iwasaki W."/>
        </authorList>
    </citation>
    <scope>NUCLEOTIDE SEQUENCE [LARGE SCALE GENOMIC DNA]</scope>
    <source>
        <strain evidence="4 5">DSM 100852</strain>
        <plasmid evidence="4 5">pFA2</plasmid>
    </source>
</reference>
<dbReference type="Proteomes" id="UP001348817">
    <property type="component" value="Plasmid pFA2"/>
</dbReference>
<feature type="domain" description="FecR protein" evidence="2">
    <location>
        <begin position="122"/>
        <end position="213"/>
    </location>
</feature>
<keyword evidence="5" id="KW-1185">Reference proteome</keyword>
<dbReference type="InterPro" id="IPR032508">
    <property type="entry name" value="FecR_C"/>
</dbReference>
<evidence type="ECO:0000259" key="3">
    <source>
        <dbReference type="Pfam" id="PF16344"/>
    </source>
</evidence>
<gene>
    <name evidence="4" type="ORF">FUAX_42450</name>
</gene>
<keyword evidence="1" id="KW-0812">Transmembrane</keyword>
<dbReference type="PANTHER" id="PTHR30273">
    <property type="entry name" value="PERIPLASMIC SIGNAL SENSOR AND SIGMA FACTOR ACTIVATOR FECR-RELATED"/>
    <property type="match status" value="1"/>
</dbReference>
<dbReference type="GO" id="GO:0016989">
    <property type="term" value="F:sigma factor antagonist activity"/>
    <property type="evidence" value="ECO:0007669"/>
    <property type="project" value="TreeGrafter"/>
</dbReference>
<dbReference type="InterPro" id="IPR006860">
    <property type="entry name" value="FecR"/>
</dbReference>
<evidence type="ECO:0000313" key="4">
    <source>
        <dbReference type="EMBL" id="BDD11813.1"/>
    </source>
</evidence>
<geneLocation type="plasmid" evidence="4 5">
    <name>pFA2</name>
</geneLocation>
<feature type="domain" description="Protein FecR C-terminal" evidence="3">
    <location>
        <begin position="260"/>
        <end position="325"/>
    </location>
</feature>
<dbReference type="Gene3D" id="2.60.120.1440">
    <property type="match status" value="1"/>
</dbReference>